<dbReference type="AlphaFoldDB" id="A0A3A8NXV9"/>
<dbReference type="Pfam" id="PF01425">
    <property type="entry name" value="Amidase"/>
    <property type="match status" value="1"/>
</dbReference>
<sequence>MKTSVSLQESGSPGGARALVSLTTTELAAALRARQVSAVEVLDAFLSRARQHNPALNAVVTWDEERARERAAQADAALARGELWGPLHGVPFTVKDAFSTAGLRTTSGHPELAGYVPSEDATAVARLKAAGAILWGKTNLPPFASDYQTHGPLLGRANNPHDLGRTPGGSSGGAAAAVAAGFTPFEVGSDIGGSIRLPAHFCGIVGIKPTEHRVSNAGHVPDMPNGPRHVRHMACSGPLARSVADLRLILSLIEGEDPRNPEVPPVAPLGAAKPRALKGLRLAWTDTLGPFRADGPTRQLLERFTAALRAEGVVVEHAVPEALDFDDLLEVWGLMEGGEVGAPLPPDWRQGFRDQFLPLKDDRMAAAIVRGTYLDLAGHGATLTRRDGHMATLERFLSGWDAWLVPVSPTPAIPHTPFGGPVEVDGAPRGYLEALGGFTSFFNATGNPVVVFPLGRTEAGLP</sequence>
<organism evidence="2 3">
    <name type="scientific">Corallococcus llansteffanensis</name>
    <dbReference type="NCBI Taxonomy" id="2316731"/>
    <lineage>
        <taxon>Bacteria</taxon>
        <taxon>Pseudomonadati</taxon>
        <taxon>Myxococcota</taxon>
        <taxon>Myxococcia</taxon>
        <taxon>Myxococcales</taxon>
        <taxon>Cystobacterineae</taxon>
        <taxon>Myxococcaceae</taxon>
        <taxon>Corallococcus</taxon>
    </lineage>
</organism>
<dbReference type="PANTHER" id="PTHR43372">
    <property type="entry name" value="FATTY-ACID AMIDE HYDROLASE"/>
    <property type="match status" value="1"/>
</dbReference>
<dbReference type="Gene3D" id="3.90.1300.10">
    <property type="entry name" value="Amidase signature (AS) domain"/>
    <property type="match status" value="1"/>
</dbReference>
<evidence type="ECO:0000259" key="1">
    <source>
        <dbReference type="Pfam" id="PF01425"/>
    </source>
</evidence>
<dbReference type="InterPro" id="IPR023631">
    <property type="entry name" value="Amidase_dom"/>
</dbReference>
<reference evidence="3" key="1">
    <citation type="submission" date="2018-09" db="EMBL/GenBank/DDBJ databases">
        <authorList>
            <person name="Livingstone P.G."/>
            <person name="Whitworth D.E."/>
        </authorList>
    </citation>
    <scope>NUCLEOTIDE SEQUENCE [LARGE SCALE GENOMIC DNA]</scope>
    <source>
        <strain evidence="3">CA051B</strain>
    </source>
</reference>
<dbReference type="EMBL" id="RAWB01000535">
    <property type="protein sequence ID" value="RKH47061.1"/>
    <property type="molecule type" value="Genomic_DNA"/>
</dbReference>
<keyword evidence="3" id="KW-1185">Reference proteome</keyword>
<dbReference type="SUPFAM" id="SSF75304">
    <property type="entry name" value="Amidase signature (AS) enzymes"/>
    <property type="match status" value="1"/>
</dbReference>
<gene>
    <name evidence="2" type="ORF">D7V93_34275</name>
</gene>
<evidence type="ECO:0000313" key="2">
    <source>
        <dbReference type="EMBL" id="RKH47061.1"/>
    </source>
</evidence>
<dbReference type="RefSeq" id="WP_147451496.1">
    <property type="nucleotide sequence ID" value="NZ_RAWB01000535.1"/>
</dbReference>
<dbReference type="Proteomes" id="UP000272888">
    <property type="component" value="Unassembled WGS sequence"/>
</dbReference>
<proteinExistence type="predicted"/>
<comment type="caution">
    <text evidence="2">The sequence shown here is derived from an EMBL/GenBank/DDBJ whole genome shotgun (WGS) entry which is preliminary data.</text>
</comment>
<accession>A0A3A8NXV9</accession>
<name>A0A3A8NXV9_9BACT</name>
<evidence type="ECO:0000313" key="3">
    <source>
        <dbReference type="Proteomes" id="UP000272888"/>
    </source>
</evidence>
<feature type="domain" description="Amidase" evidence="1">
    <location>
        <begin position="40"/>
        <end position="462"/>
    </location>
</feature>
<dbReference type="InterPro" id="IPR036928">
    <property type="entry name" value="AS_sf"/>
</dbReference>
<feature type="non-terminal residue" evidence="2">
    <location>
        <position position="462"/>
    </location>
</feature>
<dbReference type="PANTHER" id="PTHR43372:SF4">
    <property type="entry name" value="FATTY-ACID AMIDE HYDROLASE 2"/>
    <property type="match status" value="1"/>
</dbReference>
<dbReference type="GO" id="GO:0012505">
    <property type="term" value="C:endomembrane system"/>
    <property type="evidence" value="ECO:0007669"/>
    <property type="project" value="TreeGrafter"/>
</dbReference>
<dbReference type="InterPro" id="IPR052739">
    <property type="entry name" value="FAAH2"/>
</dbReference>
<protein>
    <submittedName>
        <fullName evidence="2">Amidase</fullName>
    </submittedName>
</protein>